<keyword evidence="3" id="KW-1185">Reference proteome</keyword>
<evidence type="ECO:0000313" key="3">
    <source>
        <dbReference type="Proteomes" id="UP000623678"/>
    </source>
</evidence>
<feature type="domain" description="PTS EIIA type-2" evidence="1">
    <location>
        <begin position="2"/>
        <end position="149"/>
    </location>
</feature>
<dbReference type="PANTHER" id="PTHR47738:SF3">
    <property type="entry name" value="PHOSPHOTRANSFERASE SYSTEM MANNITOL_FRUCTOSE-SPECIFIC IIA DOMAIN CONTAINING PROTEIN"/>
    <property type="match status" value="1"/>
</dbReference>
<organism evidence="2 3">
    <name type="scientific">Youxingia wuxianensis</name>
    <dbReference type="NCBI Taxonomy" id="2763678"/>
    <lineage>
        <taxon>Bacteria</taxon>
        <taxon>Bacillati</taxon>
        <taxon>Bacillota</taxon>
        <taxon>Clostridia</taxon>
        <taxon>Eubacteriales</taxon>
        <taxon>Oscillospiraceae</taxon>
        <taxon>Youxingia</taxon>
    </lineage>
</organism>
<protein>
    <submittedName>
        <fullName evidence="2">PTS sugar transporter subunit IIA</fullName>
    </submittedName>
</protein>
<keyword evidence="2" id="KW-0813">Transport</keyword>
<dbReference type="Proteomes" id="UP000623678">
    <property type="component" value="Unassembled WGS sequence"/>
</dbReference>
<dbReference type="InterPro" id="IPR016152">
    <property type="entry name" value="PTrfase/Anion_transptr"/>
</dbReference>
<accession>A0A926IIB6</accession>
<proteinExistence type="predicted"/>
<comment type="caution">
    <text evidence="2">The sequence shown here is derived from an EMBL/GenBank/DDBJ whole genome shotgun (WGS) entry which is preliminary data.</text>
</comment>
<dbReference type="Gene3D" id="3.40.930.10">
    <property type="entry name" value="Mannitol-specific EII, Chain A"/>
    <property type="match status" value="1"/>
</dbReference>
<evidence type="ECO:0000313" key="2">
    <source>
        <dbReference type="EMBL" id="MBC8585523.1"/>
    </source>
</evidence>
<dbReference type="InterPro" id="IPR002178">
    <property type="entry name" value="PTS_EIIA_type-2_dom"/>
</dbReference>
<name>A0A926IIB6_9FIRM</name>
<reference evidence="2" key="1">
    <citation type="submission" date="2020-08" db="EMBL/GenBank/DDBJ databases">
        <title>Genome public.</title>
        <authorList>
            <person name="Liu C."/>
            <person name="Sun Q."/>
        </authorList>
    </citation>
    <scope>NUCLEOTIDE SEQUENCE</scope>
    <source>
        <strain evidence="2">NSJ-64</strain>
    </source>
</reference>
<dbReference type="PANTHER" id="PTHR47738">
    <property type="entry name" value="PTS SYSTEM FRUCTOSE-LIKE EIIA COMPONENT-RELATED"/>
    <property type="match status" value="1"/>
</dbReference>
<dbReference type="InterPro" id="IPR051541">
    <property type="entry name" value="PTS_SugarTrans_NitroReg"/>
</dbReference>
<gene>
    <name evidence="2" type="ORF">H8705_08000</name>
</gene>
<evidence type="ECO:0000259" key="1">
    <source>
        <dbReference type="PROSITE" id="PS51094"/>
    </source>
</evidence>
<dbReference type="CDD" id="cd00211">
    <property type="entry name" value="PTS_IIA_fru"/>
    <property type="match status" value="1"/>
</dbReference>
<dbReference type="AlphaFoldDB" id="A0A926IIB6"/>
<dbReference type="EMBL" id="JACRTD010000005">
    <property type="protein sequence ID" value="MBC8585523.1"/>
    <property type="molecule type" value="Genomic_DNA"/>
</dbReference>
<dbReference type="Pfam" id="PF00359">
    <property type="entry name" value="PTS_EIIA_2"/>
    <property type="match status" value="1"/>
</dbReference>
<keyword evidence="2" id="KW-0762">Sugar transport</keyword>
<dbReference type="PROSITE" id="PS51094">
    <property type="entry name" value="PTS_EIIA_TYPE_2"/>
    <property type="match status" value="1"/>
</dbReference>
<dbReference type="SUPFAM" id="SSF55804">
    <property type="entry name" value="Phoshotransferase/anion transport protein"/>
    <property type="match status" value="1"/>
</dbReference>
<sequence length="152" mass="17269">MRVLDEDLIHIGVDVSTADQAIEYISDILYKKGYVKEGYAQRVIEREKQYPTGLIGKGIGIAIPHTTSDYAVKPAVCVLIPKQPIPFMMMGTTDEEIKAQVLMPMVVKDNKMQLSMLRKMMALLKDTKRLEKIRQATDKQEILQLLSCLEEE</sequence>